<comment type="caution">
    <text evidence="2">The sequence shown here is derived from an EMBL/GenBank/DDBJ whole genome shotgun (WGS) entry which is preliminary data.</text>
</comment>
<reference evidence="2" key="1">
    <citation type="submission" date="2022-07" db="EMBL/GenBank/DDBJ databases">
        <title>Phylogenomic reconstructions and comparative analyses of Kickxellomycotina fungi.</title>
        <authorList>
            <person name="Reynolds N.K."/>
            <person name="Stajich J.E."/>
            <person name="Barry K."/>
            <person name="Grigoriev I.V."/>
            <person name="Crous P."/>
            <person name="Smith M.E."/>
        </authorList>
    </citation>
    <scope>NUCLEOTIDE SEQUENCE</scope>
    <source>
        <strain evidence="2">RSA 861</strain>
    </source>
</reference>
<evidence type="ECO:0000313" key="2">
    <source>
        <dbReference type="EMBL" id="KAJ1925809.1"/>
    </source>
</evidence>
<keyword evidence="3" id="KW-1185">Reference proteome</keyword>
<dbReference type="EMBL" id="JANBPT010000206">
    <property type="protein sequence ID" value="KAJ1925809.1"/>
    <property type="molecule type" value="Genomic_DNA"/>
</dbReference>
<sequence length="408" mass="44598">MESDGEDDPDIAENAEAVLRTKDRCIAVLKERCEKIHQEAKENSRQYNEFLETFKAREQAMERKFKALQSSHARLSALNLVTQTVPGSPDNDLQHQCDRMDRHDLVQTVLSLRSMIEDFSRDAHEARQKQAVAEDTARSTREQLEMIKGHTRSQKEKLELLKQQYELLCSSTHRPSGVVNTQSAAATNIWSARRHQPGTEPDSNEKALASRGALGHRQPTVTTPPAPANPFAVATPRTTSPALSQPGQPELICLDDDDDETNATDTVYNVSDSTRYSASSPSPEPVDPIVSATNLGSLHFTTLGKRSSVSAFAEPKPAKRRAPPNLVHDGMGGTTRCSEIDRRLSQLSGIQHKLSSRAVPAPAAGRGLRGRRSGTRATLGPRSASFPAPQGTQKTLANILTFVGSRGT</sequence>
<feature type="region of interest" description="Disordered" evidence="1">
    <location>
        <begin position="311"/>
        <end position="332"/>
    </location>
</feature>
<proteinExistence type="predicted"/>
<evidence type="ECO:0000256" key="1">
    <source>
        <dbReference type="SAM" id="MobiDB-lite"/>
    </source>
</evidence>
<dbReference type="OrthoDB" id="8062037at2759"/>
<dbReference type="Proteomes" id="UP001150569">
    <property type="component" value="Unassembled WGS sequence"/>
</dbReference>
<dbReference type="AlphaFoldDB" id="A0A9W8A808"/>
<evidence type="ECO:0000313" key="3">
    <source>
        <dbReference type="Proteomes" id="UP001150569"/>
    </source>
</evidence>
<feature type="region of interest" description="Disordered" evidence="1">
    <location>
        <begin position="356"/>
        <end position="392"/>
    </location>
</feature>
<feature type="compositionally biased region" description="Low complexity" evidence="1">
    <location>
        <begin position="356"/>
        <end position="366"/>
    </location>
</feature>
<feature type="region of interest" description="Disordered" evidence="1">
    <location>
        <begin position="194"/>
        <end position="230"/>
    </location>
</feature>
<accession>A0A9W8A808</accession>
<gene>
    <name evidence="2" type="ORF">IWQ60_004327</name>
</gene>
<protein>
    <submittedName>
        <fullName evidence="2">Uncharacterized protein</fullName>
    </submittedName>
</protein>
<organism evidence="2 3">
    <name type="scientific">Tieghemiomyces parasiticus</name>
    <dbReference type="NCBI Taxonomy" id="78921"/>
    <lineage>
        <taxon>Eukaryota</taxon>
        <taxon>Fungi</taxon>
        <taxon>Fungi incertae sedis</taxon>
        <taxon>Zoopagomycota</taxon>
        <taxon>Kickxellomycotina</taxon>
        <taxon>Dimargaritomycetes</taxon>
        <taxon>Dimargaritales</taxon>
        <taxon>Dimargaritaceae</taxon>
        <taxon>Tieghemiomyces</taxon>
    </lineage>
</organism>
<name>A0A9W8A808_9FUNG</name>